<feature type="region of interest" description="Disordered" evidence="5">
    <location>
        <begin position="46"/>
        <end position="128"/>
    </location>
</feature>
<dbReference type="PROSITE" id="PS50898">
    <property type="entry name" value="RBD"/>
    <property type="match status" value="2"/>
</dbReference>
<dbReference type="GO" id="GO:0005096">
    <property type="term" value="F:GTPase activator activity"/>
    <property type="evidence" value="ECO:0007669"/>
    <property type="project" value="UniProtKB-KW"/>
</dbReference>
<dbReference type="Gene3D" id="1.10.167.10">
    <property type="entry name" value="Regulator of G-protein Signalling 4, domain 2"/>
    <property type="match status" value="1"/>
</dbReference>
<feature type="region of interest" description="Disordered" evidence="5">
    <location>
        <begin position="578"/>
        <end position="612"/>
    </location>
</feature>
<reference evidence="9" key="1">
    <citation type="submission" date="2025-08" db="UniProtKB">
        <authorList>
            <consortium name="RefSeq"/>
        </authorList>
    </citation>
    <scope>IDENTIFICATION</scope>
    <source>
        <tissue evidence="9">Sperm</tissue>
    </source>
</reference>
<evidence type="ECO:0000259" key="7">
    <source>
        <dbReference type="PROSITE" id="PS50898"/>
    </source>
</evidence>
<dbReference type="SMART" id="SM00315">
    <property type="entry name" value="RGS"/>
    <property type="match status" value="1"/>
</dbReference>
<dbReference type="InterPro" id="IPR003116">
    <property type="entry name" value="RBD_dom"/>
</dbReference>
<feature type="compositionally biased region" description="Polar residues" evidence="5">
    <location>
        <begin position="672"/>
        <end position="714"/>
    </location>
</feature>
<dbReference type="InterPro" id="IPR036305">
    <property type="entry name" value="RGS_sf"/>
</dbReference>
<feature type="region of interest" description="Disordered" evidence="5">
    <location>
        <begin position="280"/>
        <end position="411"/>
    </location>
</feature>
<feature type="compositionally biased region" description="Polar residues" evidence="5">
    <location>
        <begin position="893"/>
        <end position="910"/>
    </location>
</feature>
<feature type="compositionally biased region" description="Polar residues" evidence="5">
    <location>
        <begin position="579"/>
        <end position="595"/>
    </location>
</feature>
<dbReference type="KEGG" id="pmrn:116941200"/>
<evidence type="ECO:0000256" key="1">
    <source>
        <dbReference type="ARBA" id="ARBA00004496"/>
    </source>
</evidence>
<dbReference type="GO" id="GO:0005886">
    <property type="term" value="C:plasma membrane"/>
    <property type="evidence" value="ECO:0007669"/>
    <property type="project" value="TreeGrafter"/>
</dbReference>
<feature type="region of interest" description="Disordered" evidence="5">
    <location>
        <begin position="652"/>
        <end position="728"/>
    </location>
</feature>
<dbReference type="GO" id="GO:0005737">
    <property type="term" value="C:cytoplasm"/>
    <property type="evidence" value="ECO:0007669"/>
    <property type="project" value="UniProtKB-SubCell"/>
</dbReference>
<feature type="compositionally biased region" description="Polar residues" evidence="5">
    <location>
        <begin position="365"/>
        <end position="384"/>
    </location>
</feature>
<dbReference type="Pfam" id="PF00615">
    <property type="entry name" value="RGS"/>
    <property type="match status" value="1"/>
</dbReference>
<protein>
    <submittedName>
        <fullName evidence="9">Regulator of G-protein signaling 12-like isoform X1</fullName>
    </submittedName>
</protein>
<dbReference type="InterPro" id="IPR016137">
    <property type="entry name" value="RGS"/>
</dbReference>
<feature type="domain" description="RGS" evidence="6">
    <location>
        <begin position="148"/>
        <end position="265"/>
    </location>
</feature>
<comment type="subcellular location">
    <subcellularLocation>
        <location evidence="1">Cytoplasm</location>
    </subcellularLocation>
</comment>
<evidence type="ECO:0000256" key="5">
    <source>
        <dbReference type="SAM" id="MobiDB-lite"/>
    </source>
</evidence>
<keyword evidence="4" id="KW-0677">Repeat</keyword>
<evidence type="ECO:0000259" key="6">
    <source>
        <dbReference type="PROSITE" id="PS50132"/>
    </source>
</evidence>
<dbReference type="PANTHER" id="PTHR45945:SF3">
    <property type="entry name" value="REGULATOR OF G-PROTEIN SIGNALING LOCO"/>
    <property type="match status" value="1"/>
</dbReference>
<accession>A0AAJ7SZX8</accession>
<dbReference type="GO" id="GO:0008277">
    <property type="term" value="P:regulation of G protein-coupled receptor signaling pathway"/>
    <property type="evidence" value="ECO:0007669"/>
    <property type="project" value="TreeGrafter"/>
</dbReference>
<sequence length="926" mass="97843">MTLMICRVERTGFSGNFGNRNDVARITSKETSCLCTRLRFAAGGESVRTPPPSLGVAQGVPAGAPPSPAPRRPHVPPAGAACVLPPGAAPASSKQAGQPLPVPGRAAQLSGRDLHPCSSEQSLSSNASLPSMPCGPGYEGRAASWAVCFERLLHDPLGLQLFTAFLKKEFSEENIMFWQACEDFRQIPSDQAAQLFQTARQIYERFLSEKAAMPVNIDSQAHISDDNLNAPHPAMFHLQQQQIFNLMKFDSYSRFLKSPPYQECLLAEVEGRPLSSALADAGHAAATEKPGGASSTVVTPKKSTKKAKATKAAGEDEEEGRRKAGSSVGGGGGGTHGVGGFPWIIGSKSSITRTGRRGDEHDSTSDSSVDMARSNSVGSLTTTKSEFHSPPSLAASSEGQMGPVEAGDAQEKGRVGPLCRVLLPDGSSAVITVSAELSVREALRPLCDKRGLTVVALDVFLVNGDRQLVLEQESLTLANREIRLERRILFRLDLLPITKSVGVKAKPNKAVEDVLHSVVLKYGLKLKDMVAYMHGNTDTLDMSVPVSQLDGKHVVLEAANHSKERTIDGKFKLREVNSAPASSGLASKTSGQSPAEQDAAAKGKKASQPKVKDSDEWLELLSRAQRRRADDQRGLLRKEDLVLPDFLRVAMGPEPPSCSSSSSTAADRTGQGAPSGSLTPQSQTSGVESQVGQQPFASELSPNAHQPVSQSSSCPHLEMKQGGGPKLQPNVLQISIMFESRVVHTPAGAPGQAEKPQDLHAVAKQASHGHENKGLARLQDGSKAIGKASSEEVIVEFPHPPNSHASPSAAAPGQELAEKELVNFVCTVTAPEVVEIVDATLNENANNSSDVKKANGQQAPESQRPTEPPPEEGGPLEKALSSLPADSDKSDGTEGSSTGDAATAESTENNRAAPPGFDAQNVESQS</sequence>
<evidence type="ECO:0000313" key="9">
    <source>
        <dbReference type="RefSeq" id="XP_032807855.1"/>
    </source>
</evidence>
<dbReference type="InterPro" id="IPR024066">
    <property type="entry name" value="RGS_subdom1/3"/>
</dbReference>
<dbReference type="Gene3D" id="3.10.20.90">
    <property type="entry name" value="Phosphatidylinositol 3-kinase Catalytic Subunit, Chain A, domain 1"/>
    <property type="match status" value="2"/>
</dbReference>
<dbReference type="SMART" id="SM00455">
    <property type="entry name" value="RBD"/>
    <property type="match status" value="2"/>
</dbReference>
<evidence type="ECO:0000313" key="8">
    <source>
        <dbReference type="Proteomes" id="UP001318040"/>
    </source>
</evidence>
<feature type="domain" description="RBD" evidence="7">
    <location>
        <begin position="489"/>
        <end position="559"/>
    </location>
</feature>
<gene>
    <name evidence="9" type="primary">LOC116941200</name>
</gene>
<feature type="compositionally biased region" description="Low complexity" evidence="5">
    <location>
        <begin position="118"/>
        <end position="128"/>
    </location>
</feature>
<dbReference type="PROSITE" id="PS50132">
    <property type="entry name" value="RGS"/>
    <property type="match status" value="1"/>
</dbReference>
<feature type="region of interest" description="Disordered" evidence="5">
    <location>
        <begin position="845"/>
        <end position="926"/>
    </location>
</feature>
<evidence type="ECO:0000256" key="4">
    <source>
        <dbReference type="ARBA" id="ARBA00022737"/>
    </source>
</evidence>
<proteinExistence type="predicted"/>
<dbReference type="Gene3D" id="1.10.196.10">
    <property type="match status" value="1"/>
</dbReference>
<dbReference type="GO" id="GO:0007165">
    <property type="term" value="P:signal transduction"/>
    <property type="evidence" value="ECO:0007669"/>
    <property type="project" value="InterPro"/>
</dbReference>
<dbReference type="SUPFAM" id="SSF48097">
    <property type="entry name" value="Regulator of G-protein signaling, RGS"/>
    <property type="match status" value="1"/>
</dbReference>
<dbReference type="RefSeq" id="XP_032807855.1">
    <property type="nucleotide sequence ID" value="XM_032951964.1"/>
</dbReference>
<feature type="compositionally biased region" description="Polar residues" evidence="5">
    <location>
        <begin position="845"/>
        <end position="865"/>
    </location>
</feature>
<dbReference type="PANTHER" id="PTHR45945">
    <property type="entry name" value="REGULATOR OF G-PROTEIN SIGNALING LOCO"/>
    <property type="match status" value="1"/>
</dbReference>
<dbReference type="CDD" id="cd08706">
    <property type="entry name" value="RGS_R12-like"/>
    <property type="match status" value="1"/>
</dbReference>
<dbReference type="Pfam" id="PF02196">
    <property type="entry name" value="RBD"/>
    <property type="match status" value="1"/>
</dbReference>
<name>A0AAJ7SZX8_PETMA</name>
<dbReference type="InterPro" id="IPR029071">
    <property type="entry name" value="Ubiquitin-like_domsf"/>
</dbReference>
<dbReference type="InterPro" id="IPR046995">
    <property type="entry name" value="RGS10/12/14-like"/>
</dbReference>
<dbReference type="InterPro" id="IPR003109">
    <property type="entry name" value="GoLoco_motif"/>
</dbReference>
<keyword evidence="2" id="KW-0343">GTPase activation</keyword>
<dbReference type="PROSITE" id="PS50877">
    <property type="entry name" value="GOLOCO"/>
    <property type="match status" value="1"/>
</dbReference>
<organism evidence="8 9">
    <name type="scientific">Petromyzon marinus</name>
    <name type="common">Sea lamprey</name>
    <dbReference type="NCBI Taxonomy" id="7757"/>
    <lineage>
        <taxon>Eukaryota</taxon>
        <taxon>Metazoa</taxon>
        <taxon>Chordata</taxon>
        <taxon>Craniata</taxon>
        <taxon>Vertebrata</taxon>
        <taxon>Cyclostomata</taxon>
        <taxon>Hyperoartia</taxon>
        <taxon>Petromyzontiformes</taxon>
        <taxon>Petromyzontidae</taxon>
        <taxon>Petromyzon</taxon>
    </lineage>
</organism>
<dbReference type="AlphaFoldDB" id="A0AAJ7SZX8"/>
<feature type="domain" description="RBD" evidence="7">
    <location>
        <begin position="417"/>
        <end position="487"/>
    </location>
</feature>
<dbReference type="InterPro" id="IPR044926">
    <property type="entry name" value="RGS_subdomain_2"/>
</dbReference>
<dbReference type="GO" id="GO:0005634">
    <property type="term" value="C:nucleus"/>
    <property type="evidence" value="ECO:0007669"/>
    <property type="project" value="TreeGrafter"/>
</dbReference>
<dbReference type="SUPFAM" id="SSF54236">
    <property type="entry name" value="Ubiquitin-like"/>
    <property type="match status" value="2"/>
</dbReference>
<keyword evidence="3" id="KW-0963">Cytoplasm</keyword>
<keyword evidence="8" id="KW-1185">Reference proteome</keyword>
<dbReference type="PRINTS" id="PR01301">
    <property type="entry name" value="RGSPROTEIN"/>
</dbReference>
<dbReference type="Proteomes" id="UP001318040">
    <property type="component" value="Chromosome 11"/>
</dbReference>
<evidence type="ECO:0000256" key="3">
    <source>
        <dbReference type="ARBA" id="ARBA00022490"/>
    </source>
</evidence>
<evidence type="ECO:0000256" key="2">
    <source>
        <dbReference type="ARBA" id="ARBA00022468"/>
    </source>
</evidence>
<feature type="compositionally biased region" description="Gly residues" evidence="5">
    <location>
        <begin position="327"/>
        <end position="340"/>
    </location>
</feature>
<dbReference type="FunFam" id="1.10.167.10:FF:000001">
    <property type="entry name" value="Putative regulator of g-protein signaling 12"/>
    <property type="match status" value="1"/>
</dbReference>